<gene>
    <name evidence="1" type="ORF">ECE50_001850</name>
</gene>
<name>A0A9Q5D3I0_9BACT</name>
<sequence length="49" mass="5604">MKKETRKLKLSKVVVARLNKQVESAKRPTVGDWTCEFTLRTCASVEFSC</sequence>
<protein>
    <submittedName>
        <fullName evidence="1">Uncharacterized protein</fullName>
    </submittedName>
</protein>
<proteinExistence type="predicted"/>
<dbReference type="Proteomes" id="UP000281028">
    <property type="component" value="Unassembled WGS sequence"/>
</dbReference>
<dbReference type="EMBL" id="RIAR02000001">
    <property type="protein sequence ID" value="NSL85555.1"/>
    <property type="molecule type" value="Genomic_DNA"/>
</dbReference>
<organism evidence="1 2">
    <name type="scientific">Chitinophaga solisilvae</name>
    <dbReference type="NCBI Taxonomy" id="1233460"/>
    <lineage>
        <taxon>Bacteria</taxon>
        <taxon>Pseudomonadati</taxon>
        <taxon>Bacteroidota</taxon>
        <taxon>Chitinophagia</taxon>
        <taxon>Chitinophagales</taxon>
        <taxon>Chitinophagaceae</taxon>
        <taxon>Chitinophaga</taxon>
    </lineage>
</organism>
<dbReference type="AlphaFoldDB" id="A0A9Q5D3I0"/>
<accession>A0A9Q5D3I0</accession>
<reference evidence="1" key="1">
    <citation type="submission" date="2020-05" db="EMBL/GenBank/DDBJ databases">
        <title>Chitinophaga laudate sp. nov., isolated from a tropical peat swamp.</title>
        <authorList>
            <person name="Goh C.B.S."/>
            <person name="Lee M.S."/>
            <person name="Parimannan S."/>
            <person name="Pasbakhsh P."/>
            <person name="Yule C.M."/>
            <person name="Rajandas H."/>
            <person name="Loke S."/>
            <person name="Croft L."/>
            <person name="Tan J.B.L."/>
        </authorList>
    </citation>
    <scope>NUCLEOTIDE SEQUENCE</scope>
    <source>
        <strain evidence="1">Mgbs1</strain>
    </source>
</reference>
<evidence type="ECO:0000313" key="2">
    <source>
        <dbReference type="Proteomes" id="UP000281028"/>
    </source>
</evidence>
<keyword evidence="2" id="KW-1185">Reference proteome</keyword>
<comment type="caution">
    <text evidence="1">The sequence shown here is derived from an EMBL/GenBank/DDBJ whole genome shotgun (WGS) entry which is preliminary data.</text>
</comment>
<dbReference type="RefSeq" id="WP_160715984.1">
    <property type="nucleotide sequence ID" value="NZ_JAABOK010000011.1"/>
</dbReference>
<evidence type="ECO:0000313" key="1">
    <source>
        <dbReference type="EMBL" id="NSL85555.1"/>
    </source>
</evidence>